<reference evidence="3 4" key="1">
    <citation type="submission" date="2014-06" db="EMBL/GenBank/DDBJ databases">
        <title>Saccharopolyspora rectivirgula DSM-43113 Genome sequencing.</title>
        <authorList>
            <person name="Barrera C."/>
            <person name="Millon L."/>
            <person name="Rognon B."/>
            <person name="Zaugg C."/>
            <person name="Monod M."/>
        </authorList>
    </citation>
    <scope>NUCLEOTIDE SEQUENCE [LARGE SCALE GENOMIC DNA]</scope>
    <source>
        <strain evidence="3 4">DSM 43113</strain>
    </source>
</reference>
<gene>
    <name evidence="3" type="ORF">GU90_05465</name>
</gene>
<dbReference type="Pfam" id="PF12770">
    <property type="entry name" value="CHAT"/>
    <property type="match status" value="1"/>
</dbReference>
<feature type="region of interest" description="Disordered" evidence="1">
    <location>
        <begin position="1"/>
        <end position="57"/>
    </location>
</feature>
<dbReference type="STRING" id="28042.GU90_05465"/>
<dbReference type="AlphaFoldDB" id="A0A073B1T7"/>
<dbReference type="eggNOG" id="COG4995">
    <property type="taxonomic scope" value="Bacteria"/>
</dbReference>
<dbReference type="Gene3D" id="1.25.40.10">
    <property type="entry name" value="Tetratricopeptide repeat domain"/>
    <property type="match status" value="1"/>
</dbReference>
<dbReference type="InterPro" id="IPR024983">
    <property type="entry name" value="CHAT_dom"/>
</dbReference>
<evidence type="ECO:0000259" key="2">
    <source>
        <dbReference type="Pfam" id="PF12770"/>
    </source>
</evidence>
<protein>
    <recommendedName>
        <fullName evidence="2">CHAT domain-containing protein</fullName>
    </recommendedName>
</protein>
<sequence>MRDDASRASEQLRRLQRWTGGRRTSGKSSSSWFLETDSNPAQQSSQSDPSPPAADAENEYAEAVAAMNKIVATLDFSALPWVTEVFRRTAGVLADDDPARASVLNNLGTAAQLHHLSTGDTAHLEDALNHYRSAVAAARSSDQDLVLYRCNLALALSDLARKTEDPQLAAEAVETARTAVADTPRADNRSTMALLRLGNALQLHAELAARPELDDEAAEVFREAMQLAPASGDTAGELVTNLGNALLRRYRRHEELVDLDGAVRYLRSAVSRTGEATQRCTLAEALLLRFRRTGDLTDLDAASGELLSALGQLPPGDQLTGRVVWHASAVAVEHADTTGGAEQLHRVLHAVTPAVRAMSTTDPNRTPGLAAYGVLLRRYFQYSGNNRTLDNALAAGEAALAAARPEDEVPAAAVSLVITLLTRYKHLQSSEDLGRAAEVAEKVSAGDHGLLSHLATAQLGLVALHRFDQYARIGELERAVGLLDEAFRALPTTAPERAAVGTDLGRALRTLYRRSGRRRHYRWARQVLTEAARQETAPAQQRFAAASLCGKLAAQDKRWAQAAEAFSTAVDLLPLVVRGKQVVSSPSTQQRWAQVTADAAASALEAGEPERAVELLEHGRTAILAEYLPAGGELGELYRSNPELADESVRLRRLLDRPVTDPVFPGTDDRERLVGAWNELLAEIDEVQQGHLRRKPFSELAQAAEGGSAVLVNLSRYRCDALVVIGERAVTVPLPKADPGIAADKASALLTAVQRNDQQGVADVLDWVWRRIAYPVLNRMGYTTAVQPGSRWPKMWWSCFGPLAYLPVHAACSHEGDSVLDRVLLSYTPTLGCLLRSRNRPLPAGGTPLVAAGAAENVGYQLPRANRVLAQYWPSAEIVSSSHASGSELVRVLPRHPWWHACEPSTQYPARPAAGVVLDRGAEQQSLGLVELGHVPLEQAEFCYLGNCATKPGVPTAAAVSVPAALCFAGYTHVIGTLWAVDEDTSVAALDQVYREVFDGDEPDTDGAARAVHAAARALRDEAPRAPARWAAQVHVGW</sequence>
<feature type="compositionally biased region" description="Basic and acidic residues" evidence="1">
    <location>
        <begin position="1"/>
        <end position="13"/>
    </location>
</feature>
<feature type="domain" description="CHAT" evidence="2">
    <location>
        <begin position="765"/>
        <end position="1037"/>
    </location>
</feature>
<dbReference type="SUPFAM" id="SSF48452">
    <property type="entry name" value="TPR-like"/>
    <property type="match status" value="1"/>
</dbReference>
<dbReference type="OrthoDB" id="3206999at2"/>
<feature type="compositionally biased region" description="Low complexity" evidence="1">
    <location>
        <begin position="17"/>
        <end position="32"/>
    </location>
</feature>
<dbReference type="Proteomes" id="UP000031419">
    <property type="component" value="Unassembled WGS sequence"/>
</dbReference>
<comment type="caution">
    <text evidence="3">The sequence shown here is derived from an EMBL/GenBank/DDBJ whole genome shotgun (WGS) entry which is preliminary data.</text>
</comment>
<evidence type="ECO:0000256" key="1">
    <source>
        <dbReference type="SAM" id="MobiDB-lite"/>
    </source>
</evidence>
<dbReference type="eggNOG" id="COG0457">
    <property type="taxonomic scope" value="Bacteria"/>
</dbReference>
<accession>A0A073B1T7</accession>
<name>A0A073B1T7_9PSEU</name>
<evidence type="ECO:0000313" key="4">
    <source>
        <dbReference type="Proteomes" id="UP000031419"/>
    </source>
</evidence>
<evidence type="ECO:0000313" key="3">
    <source>
        <dbReference type="EMBL" id="KEI45232.1"/>
    </source>
</evidence>
<keyword evidence="4" id="KW-1185">Reference proteome</keyword>
<dbReference type="InterPro" id="IPR011990">
    <property type="entry name" value="TPR-like_helical_dom_sf"/>
</dbReference>
<proteinExistence type="predicted"/>
<organism evidence="3 4">
    <name type="scientific">Saccharopolyspora rectivirgula</name>
    <dbReference type="NCBI Taxonomy" id="28042"/>
    <lineage>
        <taxon>Bacteria</taxon>
        <taxon>Bacillati</taxon>
        <taxon>Actinomycetota</taxon>
        <taxon>Actinomycetes</taxon>
        <taxon>Pseudonocardiales</taxon>
        <taxon>Pseudonocardiaceae</taxon>
        <taxon>Saccharopolyspora</taxon>
    </lineage>
</organism>
<dbReference type="EMBL" id="JNVU01000014">
    <property type="protein sequence ID" value="KEI45232.1"/>
    <property type="molecule type" value="Genomic_DNA"/>
</dbReference>
<dbReference type="RefSeq" id="WP_029719112.1">
    <property type="nucleotide sequence ID" value="NZ_JNVU01000014.1"/>
</dbReference>